<dbReference type="Proteomes" id="UP000198341">
    <property type="component" value="Chromosome 3"/>
</dbReference>
<dbReference type="EMBL" id="FO082276">
    <property type="protein sequence ID" value="CCO15516.1"/>
    <property type="molecule type" value="Genomic_DNA"/>
</dbReference>
<reference evidence="1 2" key="1">
    <citation type="submission" date="2011-10" db="EMBL/GenBank/DDBJ databases">
        <authorList>
            <person name="Genoscope - CEA"/>
        </authorList>
    </citation>
    <scope>NUCLEOTIDE SEQUENCE [LARGE SCALE GENOMIC DNA]</scope>
    <source>
        <strain evidence="1 2">RCC 1105</strain>
    </source>
</reference>
<protein>
    <submittedName>
        <fullName evidence="1">Uncharacterized protein</fullName>
    </submittedName>
</protein>
<name>K8EC59_9CHLO</name>
<dbReference type="AlphaFoldDB" id="K8EC59"/>
<proteinExistence type="predicted"/>
<keyword evidence="2" id="KW-1185">Reference proteome</keyword>
<dbReference type="KEGG" id="bpg:Bathy03g04430"/>
<dbReference type="RefSeq" id="XP_007514079.1">
    <property type="nucleotide sequence ID" value="XM_007514017.1"/>
</dbReference>
<organism evidence="1 2">
    <name type="scientific">Bathycoccus prasinos</name>
    <dbReference type="NCBI Taxonomy" id="41875"/>
    <lineage>
        <taxon>Eukaryota</taxon>
        <taxon>Viridiplantae</taxon>
        <taxon>Chlorophyta</taxon>
        <taxon>Mamiellophyceae</taxon>
        <taxon>Mamiellales</taxon>
        <taxon>Bathycoccaceae</taxon>
        <taxon>Bathycoccus</taxon>
    </lineage>
</organism>
<dbReference type="GeneID" id="19016980"/>
<accession>K8EC59</accession>
<gene>
    <name evidence="1" type="ORF">Bathy03g04430</name>
</gene>
<evidence type="ECO:0000313" key="1">
    <source>
        <dbReference type="EMBL" id="CCO15516.1"/>
    </source>
</evidence>
<sequence>MTTRTIIFLIGLRGNVYTEAAVRWSNVNFIQENDRIIFLHVMKPSINISLFEYRSPIILDLHHQKLELADLVTPAMLDGSERKFEVCVLETSRDIGEAILHYLATELVDEIDYSSTFLVLGRMNGTLDGSPSETSIFSAKKQTLSNYMARFCPISTIVVDMIDYSNLTMLASDSVSSAYLGLSDFAENVRTVIIVIDISSKESVFEDVSIVEYALKYILRPTDRVKLITFFRSMTEFNRKLSDISVCEDKLRGFLIERPKETVPLTSLILHLATRREHMATINKERREQISDAVNQFEADFVIVLEEVVYIPIDGSVELQRAGLSSTQQQSFETGKK</sequence>
<evidence type="ECO:0000313" key="2">
    <source>
        <dbReference type="Proteomes" id="UP000198341"/>
    </source>
</evidence>